<organism evidence="8 9">
    <name type="scientific">Tamaricihabitans halophyticus</name>
    <dbReference type="NCBI Taxonomy" id="1262583"/>
    <lineage>
        <taxon>Bacteria</taxon>
        <taxon>Bacillati</taxon>
        <taxon>Actinomycetota</taxon>
        <taxon>Actinomycetes</taxon>
        <taxon>Pseudonocardiales</taxon>
        <taxon>Pseudonocardiaceae</taxon>
        <taxon>Tamaricihabitans</taxon>
    </lineage>
</organism>
<sequence>MPVSRRHVLVGAAAVPLATGLLGAAPGFAAAEQGGEFLVGVGIADVTGPAAENGMMGYSMPQQQTAGIHLRTRARAFLIADGQRRIAFVTADLGALFQSVHQGVLRKLTATFGDLYTEDNVLLNATHTHAACGGDSHYAAYDLATLGFQEQVYNAVVDGIVDAITQAHESLSPGSISLGRAELTEASVNRSRTAFELNPRADRDHFPQAIDPAVTVLRFRQGDTDVGAIAWFATHGTSMSNGNRLISGDNKGYAAYTWEHDHAGVRYLDGAPGFVAAFAQTNSGDMTPNLNLTPGTAETEFENTRRIGELQFQAAKRAFDAAGDGIVGGVDHRMCYVDMSDVAVDAKYTPNGRPQRTCTAAIGVSMLAGSKEDGAGLPLSEGVQNPFIDWLGGIDAPVPRELASAQEPKVVAVPFGAMKPYPWAPEILPLQIIRIGQLYLVAGPAEYTIVAGLRIRRTVAAELSVPLENVLIQGYANAYSQYVTTPEEYDSQQYEGASTLFGRYTLPAYQQEFAKLAAAIRAGTSVPRGPVPRDLRGKLINLQPGVVADSAPALKSFGDVVTEAKATYRRGEQVAVTFVTGHPKNDLRRGGTFLEIQRFTDGKWVRHADDGDWATKFHWKRKLVAQSQATVTWDIPANTPAGKYRVVHFGNWKNGWNGHISAFTGTSRAFVVS</sequence>
<dbReference type="GO" id="GO:0016020">
    <property type="term" value="C:membrane"/>
    <property type="evidence" value="ECO:0007669"/>
    <property type="project" value="GOC"/>
</dbReference>
<dbReference type="InterPro" id="IPR006823">
    <property type="entry name" value="Ceramidase_alk"/>
</dbReference>
<dbReference type="Proteomes" id="UP000294911">
    <property type="component" value="Unassembled WGS sequence"/>
</dbReference>
<evidence type="ECO:0000256" key="2">
    <source>
        <dbReference type="ARBA" id="ARBA00022801"/>
    </source>
</evidence>
<dbReference type="GO" id="GO:0017040">
    <property type="term" value="F:N-acylsphingosine amidohydrolase activity"/>
    <property type="evidence" value="ECO:0007669"/>
    <property type="project" value="UniProtKB-UniRule"/>
</dbReference>
<dbReference type="InterPro" id="IPR031329">
    <property type="entry name" value="NEUT/ALK_ceramidase_N"/>
</dbReference>
<evidence type="ECO:0000256" key="4">
    <source>
        <dbReference type="RuleBase" id="RU366019"/>
    </source>
</evidence>
<feature type="chain" id="PRO_5039664877" description="Neutral ceramidase" evidence="5">
    <location>
        <begin position="25"/>
        <end position="673"/>
    </location>
</feature>
<accession>A0A4R2Q4C5</accession>
<dbReference type="GO" id="GO:0046872">
    <property type="term" value="F:metal ion binding"/>
    <property type="evidence" value="ECO:0007669"/>
    <property type="project" value="UniProtKB-KW"/>
</dbReference>
<dbReference type="Gene3D" id="2.60.40.2300">
    <property type="entry name" value="Neutral/alkaline non-lysosomal ceramidase, C-terminal domain"/>
    <property type="match status" value="1"/>
</dbReference>
<keyword evidence="4" id="KW-0443">Lipid metabolism</keyword>
<keyword evidence="3" id="KW-0862">Zinc</keyword>
<dbReference type="PROSITE" id="PS51318">
    <property type="entry name" value="TAT"/>
    <property type="match status" value="1"/>
</dbReference>
<feature type="binding site" evidence="3">
    <location>
        <position position="482"/>
    </location>
    <ligand>
        <name>Zn(2+)</name>
        <dbReference type="ChEBI" id="CHEBI:29105"/>
    </ligand>
</feature>
<dbReference type="EC" id="3.5.1.23" evidence="4"/>
<feature type="binding site" evidence="3">
    <location>
        <position position="127"/>
    </location>
    <ligand>
        <name>Zn(2+)</name>
        <dbReference type="ChEBI" id="CHEBI:29105"/>
    </ligand>
</feature>
<evidence type="ECO:0000313" key="9">
    <source>
        <dbReference type="Proteomes" id="UP000294911"/>
    </source>
</evidence>
<dbReference type="InterPro" id="IPR006311">
    <property type="entry name" value="TAT_signal"/>
</dbReference>
<keyword evidence="2 4" id="KW-0378">Hydrolase</keyword>
<dbReference type="AlphaFoldDB" id="A0A4R2Q4C5"/>
<dbReference type="Pfam" id="PF17048">
    <property type="entry name" value="Ceramidse_alk_C"/>
    <property type="match status" value="1"/>
</dbReference>
<comment type="cofactor">
    <cofactor evidence="3">
        <name>Zn(2+)</name>
        <dbReference type="ChEBI" id="CHEBI:29105"/>
    </cofactor>
    <text evidence="3">Binds 1 zinc ion per subunit.</text>
</comment>
<keyword evidence="3" id="KW-0479">Metal-binding</keyword>
<dbReference type="GO" id="GO:0046512">
    <property type="term" value="P:sphingosine biosynthetic process"/>
    <property type="evidence" value="ECO:0007669"/>
    <property type="project" value="TreeGrafter"/>
</dbReference>
<evidence type="ECO:0000259" key="7">
    <source>
        <dbReference type="Pfam" id="PF17048"/>
    </source>
</evidence>
<evidence type="ECO:0000259" key="6">
    <source>
        <dbReference type="Pfam" id="PF04734"/>
    </source>
</evidence>
<feature type="binding site" evidence="3">
    <location>
        <position position="446"/>
    </location>
    <ligand>
        <name>Zn(2+)</name>
        <dbReference type="ChEBI" id="CHEBI:29105"/>
    </ligand>
</feature>
<feature type="domain" description="Neutral/alkaline non-lysosomal ceramidase N-terminal" evidence="6">
    <location>
        <begin position="37"/>
        <end position="511"/>
    </location>
</feature>
<dbReference type="Pfam" id="PF04734">
    <property type="entry name" value="Ceramidase_alk"/>
    <property type="match status" value="1"/>
</dbReference>
<feature type="binding site" evidence="3">
    <location>
        <position position="235"/>
    </location>
    <ligand>
        <name>Zn(2+)</name>
        <dbReference type="ChEBI" id="CHEBI:29105"/>
    </ligand>
</feature>
<reference evidence="8 9" key="1">
    <citation type="submission" date="2019-03" db="EMBL/GenBank/DDBJ databases">
        <title>Genomic Encyclopedia of Type Strains, Phase IV (KMG-IV): sequencing the most valuable type-strain genomes for metagenomic binning, comparative biology and taxonomic classification.</title>
        <authorList>
            <person name="Goeker M."/>
        </authorList>
    </citation>
    <scope>NUCLEOTIDE SEQUENCE [LARGE SCALE GENOMIC DNA]</scope>
    <source>
        <strain evidence="8 9">DSM 45765</strain>
    </source>
</reference>
<comment type="catalytic activity">
    <reaction evidence="4">
        <text>an N-acylsphing-4-enine + H2O = sphing-4-enine + a fatty acid</text>
        <dbReference type="Rhea" id="RHEA:20856"/>
        <dbReference type="ChEBI" id="CHEBI:15377"/>
        <dbReference type="ChEBI" id="CHEBI:28868"/>
        <dbReference type="ChEBI" id="CHEBI:52639"/>
        <dbReference type="ChEBI" id="CHEBI:57756"/>
        <dbReference type="EC" id="3.5.1.23"/>
    </reaction>
</comment>
<keyword evidence="5" id="KW-0732">Signal</keyword>
<dbReference type="GO" id="GO:0042759">
    <property type="term" value="P:long-chain fatty acid biosynthetic process"/>
    <property type="evidence" value="ECO:0007669"/>
    <property type="project" value="TreeGrafter"/>
</dbReference>
<evidence type="ECO:0000313" key="8">
    <source>
        <dbReference type="EMBL" id="TCP43450.1"/>
    </source>
</evidence>
<comment type="similarity">
    <text evidence="1 4">Belongs to the neutral ceramidase family.</text>
</comment>
<name>A0A4R2Q4C5_9PSEU</name>
<dbReference type="PANTHER" id="PTHR12670">
    <property type="entry name" value="CERAMIDASE"/>
    <property type="match status" value="1"/>
</dbReference>
<evidence type="ECO:0000256" key="3">
    <source>
        <dbReference type="PIRSR" id="PIRSR606823-2"/>
    </source>
</evidence>
<evidence type="ECO:0000256" key="1">
    <source>
        <dbReference type="ARBA" id="ARBA00009835"/>
    </source>
</evidence>
<dbReference type="EMBL" id="SLXQ01000022">
    <property type="protein sequence ID" value="TCP43450.1"/>
    <property type="molecule type" value="Genomic_DNA"/>
</dbReference>
<dbReference type="InterPro" id="IPR031331">
    <property type="entry name" value="NEUT/ALK_ceramidase_C"/>
</dbReference>
<dbReference type="PANTHER" id="PTHR12670:SF1">
    <property type="entry name" value="NEUTRAL CERAMIDASE"/>
    <property type="match status" value="1"/>
</dbReference>
<dbReference type="RefSeq" id="WP_132880776.1">
    <property type="nucleotide sequence ID" value="NZ_SLXQ01000022.1"/>
</dbReference>
<proteinExistence type="inferred from homology"/>
<dbReference type="InterPro" id="IPR038445">
    <property type="entry name" value="NCDase_C_sf"/>
</dbReference>
<keyword evidence="9" id="KW-1185">Reference proteome</keyword>
<protein>
    <recommendedName>
        <fullName evidence="4">Neutral ceramidase</fullName>
        <ecNumber evidence="4">3.5.1.23</ecNumber>
    </recommendedName>
</protein>
<gene>
    <name evidence="8" type="ORF">EV191_12264</name>
</gene>
<feature type="signal peptide" evidence="5">
    <location>
        <begin position="1"/>
        <end position="24"/>
    </location>
</feature>
<comment type="caution">
    <text evidence="8">The sequence shown here is derived from an EMBL/GenBank/DDBJ whole genome shotgun (WGS) entry which is preliminary data.</text>
</comment>
<feature type="domain" description="Neutral/alkaline non-lysosomal ceramidase C-terminal" evidence="7">
    <location>
        <begin position="513"/>
        <end position="672"/>
    </location>
</feature>
<dbReference type="OrthoDB" id="6899210at2"/>
<evidence type="ECO:0000256" key="5">
    <source>
        <dbReference type="SAM" id="SignalP"/>
    </source>
</evidence>
<dbReference type="GO" id="GO:0046514">
    <property type="term" value="P:ceramide catabolic process"/>
    <property type="evidence" value="ECO:0007669"/>
    <property type="project" value="InterPro"/>
</dbReference>
<dbReference type="GO" id="GO:0005576">
    <property type="term" value="C:extracellular region"/>
    <property type="evidence" value="ECO:0007669"/>
    <property type="project" value="TreeGrafter"/>
</dbReference>
<keyword evidence="4" id="KW-0746">Sphingolipid metabolism</keyword>